<keyword evidence="4" id="KW-0464">Manganese</keyword>
<feature type="binding site" evidence="4">
    <location>
        <position position="132"/>
    </location>
    <ligand>
        <name>Mn(2+)</name>
        <dbReference type="ChEBI" id="CHEBI:29035"/>
        <label>1</label>
    </ligand>
</feature>
<dbReference type="PANTHER" id="PTHR11358:SF26">
    <property type="entry name" value="GUANIDINO ACID HYDROLASE, MITOCHONDRIAL"/>
    <property type="match status" value="1"/>
</dbReference>
<dbReference type="Pfam" id="PF00491">
    <property type="entry name" value="Arginase"/>
    <property type="match status" value="1"/>
</dbReference>
<dbReference type="PANTHER" id="PTHR11358">
    <property type="entry name" value="ARGINASE/AGMATINASE"/>
    <property type="match status" value="1"/>
</dbReference>
<evidence type="ECO:0000256" key="5">
    <source>
        <dbReference type="RuleBase" id="RU003684"/>
    </source>
</evidence>
<comment type="cofactor">
    <cofactor evidence="4">
        <name>Mn(2+)</name>
        <dbReference type="ChEBI" id="CHEBI:29035"/>
    </cofactor>
    <text evidence="4">Binds 2 manganese ions per subunit.</text>
</comment>
<dbReference type="PRINTS" id="PR00116">
    <property type="entry name" value="ARGINASE"/>
</dbReference>
<evidence type="ECO:0000256" key="2">
    <source>
        <dbReference type="ARBA" id="ARBA00022723"/>
    </source>
</evidence>
<keyword evidence="7" id="KW-1185">Reference proteome</keyword>
<dbReference type="InterPro" id="IPR023696">
    <property type="entry name" value="Ureohydrolase_dom_sf"/>
</dbReference>
<evidence type="ECO:0000256" key="1">
    <source>
        <dbReference type="ARBA" id="ARBA00009227"/>
    </source>
</evidence>
<dbReference type="AlphaFoldDB" id="A0A1I2WZH2"/>
<dbReference type="InterPro" id="IPR005925">
    <property type="entry name" value="Agmatinase-rel"/>
</dbReference>
<dbReference type="InterPro" id="IPR006035">
    <property type="entry name" value="Ureohydrolase"/>
</dbReference>
<protein>
    <submittedName>
        <fullName evidence="6">Agmatinase</fullName>
    </submittedName>
</protein>
<feature type="binding site" evidence="4">
    <location>
        <position position="134"/>
    </location>
    <ligand>
        <name>Mn(2+)</name>
        <dbReference type="ChEBI" id="CHEBI:29035"/>
        <label>1</label>
    </ligand>
</feature>
<gene>
    <name evidence="6" type="ORF">SAMN05660649_03680</name>
</gene>
<dbReference type="GO" id="GO:0008783">
    <property type="term" value="F:agmatinase activity"/>
    <property type="evidence" value="ECO:0007669"/>
    <property type="project" value="TreeGrafter"/>
</dbReference>
<accession>A0A1I2WZH2</accession>
<evidence type="ECO:0000313" key="6">
    <source>
        <dbReference type="EMBL" id="SFH06137.1"/>
    </source>
</evidence>
<dbReference type="RefSeq" id="WP_092473053.1">
    <property type="nucleotide sequence ID" value="NZ_FOOX01000015.1"/>
</dbReference>
<dbReference type="PIRSF" id="PIRSF036979">
    <property type="entry name" value="Arginase"/>
    <property type="match status" value="1"/>
</dbReference>
<dbReference type="NCBIfam" id="TIGR01230">
    <property type="entry name" value="agmatinase"/>
    <property type="match status" value="1"/>
</dbReference>
<feature type="binding site" evidence="4">
    <location>
        <position position="106"/>
    </location>
    <ligand>
        <name>Mn(2+)</name>
        <dbReference type="ChEBI" id="CHEBI:29035"/>
        <label>1</label>
    </ligand>
</feature>
<dbReference type="SUPFAM" id="SSF52768">
    <property type="entry name" value="Arginase/deacetylase"/>
    <property type="match status" value="1"/>
</dbReference>
<evidence type="ECO:0000256" key="3">
    <source>
        <dbReference type="ARBA" id="ARBA00022801"/>
    </source>
</evidence>
<dbReference type="EMBL" id="FOOX01000015">
    <property type="protein sequence ID" value="SFH06137.1"/>
    <property type="molecule type" value="Genomic_DNA"/>
</dbReference>
<reference evidence="7" key="1">
    <citation type="submission" date="2016-10" db="EMBL/GenBank/DDBJ databases">
        <authorList>
            <person name="Varghese N."/>
            <person name="Submissions S."/>
        </authorList>
    </citation>
    <scope>NUCLEOTIDE SEQUENCE [LARGE SCALE GENOMIC DNA]</scope>
    <source>
        <strain evidence="7">DSM 17038</strain>
    </source>
</reference>
<dbReference type="Proteomes" id="UP000199337">
    <property type="component" value="Unassembled WGS sequence"/>
</dbReference>
<dbReference type="STRING" id="341036.SAMN05660649_03680"/>
<evidence type="ECO:0000256" key="4">
    <source>
        <dbReference type="PIRSR" id="PIRSR036979-1"/>
    </source>
</evidence>
<proteinExistence type="inferred from homology"/>
<name>A0A1I2WZH2_9FIRM</name>
<feature type="binding site" evidence="4">
    <location>
        <position position="224"/>
    </location>
    <ligand>
        <name>Mn(2+)</name>
        <dbReference type="ChEBI" id="CHEBI:29035"/>
        <label>1</label>
    </ligand>
</feature>
<feature type="binding site" evidence="4">
    <location>
        <position position="136"/>
    </location>
    <ligand>
        <name>Mn(2+)</name>
        <dbReference type="ChEBI" id="CHEBI:29035"/>
        <label>1</label>
    </ligand>
</feature>
<dbReference type="OrthoDB" id="9788689at2"/>
<dbReference type="PROSITE" id="PS51409">
    <property type="entry name" value="ARGINASE_2"/>
    <property type="match status" value="1"/>
</dbReference>
<dbReference type="Gene3D" id="3.40.800.10">
    <property type="entry name" value="Ureohydrolase domain"/>
    <property type="match status" value="1"/>
</dbReference>
<comment type="similarity">
    <text evidence="1">Belongs to the arginase family. Agmatinase subfamily.</text>
</comment>
<feature type="binding site" evidence="4">
    <location>
        <position position="222"/>
    </location>
    <ligand>
        <name>Mn(2+)</name>
        <dbReference type="ChEBI" id="CHEBI:29035"/>
        <label>1</label>
    </ligand>
</feature>
<dbReference type="PROSITE" id="PS01053">
    <property type="entry name" value="ARGINASE_1"/>
    <property type="match status" value="1"/>
</dbReference>
<keyword evidence="3 5" id="KW-0378">Hydrolase</keyword>
<evidence type="ECO:0000313" key="7">
    <source>
        <dbReference type="Proteomes" id="UP000199337"/>
    </source>
</evidence>
<sequence length="308" mass="34323">MIDTHPWGKLLTENAAEAGVYVLGVPFDLAVSCGKGAALAPEKIRYLSRYQPATTETGAIINKIKIMDVGDIPLDLNWERYYKTVEDKAFELLSDNKFCLFIGGDHSVTIPLHKAFGRSCAGKGRFGVIHFDAHCDLCDSYDGHGWSHACTERRAIEEVIRPEDLTLFGIRSYEIEELELLARHPEIKVITACDLYHGGIEQAFEEIMKRYAGYDSIYFTLDIDVLDPAFAPGTGTPEAGGLSSRQLLELVKLMVDKLPVKAMDIVEVSPSQDHSDITSWAALKIIYEVIGCLNKKRQETGVRIQNKK</sequence>
<organism evidence="6 7">
    <name type="scientific">Desulfotruncus arcticus DSM 17038</name>
    <dbReference type="NCBI Taxonomy" id="1121424"/>
    <lineage>
        <taxon>Bacteria</taxon>
        <taxon>Bacillati</taxon>
        <taxon>Bacillota</taxon>
        <taxon>Clostridia</taxon>
        <taxon>Eubacteriales</taxon>
        <taxon>Desulfallaceae</taxon>
        <taxon>Desulfotruncus</taxon>
    </lineage>
</organism>
<keyword evidence="2 4" id="KW-0479">Metal-binding</keyword>
<dbReference type="GO" id="GO:0033389">
    <property type="term" value="P:putrescine biosynthetic process from arginine, via agmatine"/>
    <property type="evidence" value="ECO:0007669"/>
    <property type="project" value="TreeGrafter"/>
</dbReference>
<dbReference type="GO" id="GO:0046872">
    <property type="term" value="F:metal ion binding"/>
    <property type="evidence" value="ECO:0007669"/>
    <property type="project" value="UniProtKB-KW"/>
</dbReference>
<dbReference type="InterPro" id="IPR020855">
    <property type="entry name" value="Ureohydrolase_Mn_BS"/>
</dbReference>